<evidence type="ECO:0000313" key="2">
    <source>
        <dbReference type="Proteomes" id="UP000515154"/>
    </source>
</evidence>
<gene>
    <name evidence="3" type="primary">LOC118767649</name>
</gene>
<sequence>MLRQFHDGMQARVALGGGQSDYFNVEVSVKQGCILGPVLFNVFLVAVTLLSRYDLKNGSIQDNQLRNTEKFTYLGSIISSNGVIGHEIQNRIHLASSAFGRLKDGVLLNRVLNLSTQIEVYRAVVLSMLLFASETWTCQTPRILSYSLSPVHSSSDLERQDPTYRDPGMSEIDQHRMYDPQTSNVLGGACYQDAGKPYTQDCPFWGVSRG</sequence>
<dbReference type="Proteomes" id="UP000515154">
    <property type="component" value="Linkage group LG23"/>
</dbReference>
<name>A0A7E6FLZ9_9MOLL</name>
<reference evidence="3" key="1">
    <citation type="submission" date="2025-08" db="UniProtKB">
        <authorList>
            <consortium name="RefSeq"/>
        </authorList>
    </citation>
    <scope>IDENTIFICATION</scope>
</reference>
<evidence type="ECO:0000313" key="3">
    <source>
        <dbReference type="RefSeq" id="XP_036368425.1"/>
    </source>
</evidence>
<dbReference type="AlphaFoldDB" id="A0A7E6FLZ9"/>
<accession>A0A7E6FLZ9</accession>
<dbReference type="PANTHER" id="PTHR47027:SF20">
    <property type="entry name" value="REVERSE TRANSCRIPTASE-LIKE PROTEIN WITH RNA-DIRECTED DNA POLYMERASE DOMAIN"/>
    <property type="match status" value="1"/>
</dbReference>
<organism evidence="2 3">
    <name type="scientific">Octopus sinensis</name>
    <name type="common">East Asian common octopus</name>
    <dbReference type="NCBI Taxonomy" id="2607531"/>
    <lineage>
        <taxon>Eukaryota</taxon>
        <taxon>Metazoa</taxon>
        <taxon>Spiralia</taxon>
        <taxon>Lophotrochozoa</taxon>
        <taxon>Mollusca</taxon>
        <taxon>Cephalopoda</taxon>
        <taxon>Coleoidea</taxon>
        <taxon>Octopodiformes</taxon>
        <taxon>Octopoda</taxon>
        <taxon>Incirrata</taxon>
        <taxon>Octopodidae</taxon>
        <taxon>Octopus</taxon>
    </lineage>
</organism>
<proteinExistence type="predicted"/>
<feature type="region of interest" description="Disordered" evidence="1">
    <location>
        <begin position="152"/>
        <end position="177"/>
    </location>
</feature>
<dbReference type="RefSeq" id="XP_036368425.1">
    <property type="nucleotide sequence ID" value="XM_036512532.1"/>
</dbReference>
<evidence type="ECO:0000256" key="1">
    <source>
        <dbReference type="SAM" id="MobiDB-lite"/>
    </source>
</evidence>
<protein>
    <submittedName>
        <fullName evidence="3">Uncharacterized protein LOC118767649</fullName>
    </submittedName>
</protein>
<dbReference type="PANTHER" id="PTHR47027">
    <property type="entry name" value="REVERSE TRANSCRIPTASE DOMAIN-CONTAINING PROTEIN"/>
    <property type="match status" value="1"/>
</dbReference>
<keyword evidence="2" id="KW-1185">Reference proteome</keyword>
<dbReference type="KEGG" id="osn:118767649"/>
<feature type="compositionally biased region" description="Basic and acidic residues" evidence="1">
    <location>
        <begin position="155"/>
        <end position="164"/>
    </location>
</feature>